<comment type="caution">
    <text evidence="8">The sequence shown here is derived from an EMBL/GenBank/DDBJ whole genome shotgun (WGS) entry which is preliminary data.</text>
</comment>
<gene>
    <name evidence="8" type="ORF">CSKR_108871</name>
</gene>
<dbReference type="Gene3D" id="2.170.210.20">
    <property type="entry name" value="Spindle assembly abnormal protein 6, N-terminal domain"/>
    <property type="match status" value="1"/>
</dbReference>
<dbReference type="GO" id="GO:0005813">
    <property type="term" value="C:centrosome"/>
    <property type="evidence" value="ECO:0007669"/>
    <property type="project" value="UniProtKB-SubCell"/>
</dbReference>
<dbReference type="InterPro" id="IPR038558">
    <property type="entry name" value="SAS-6_N_sf"/>
</dbReference>
<dbReference type="PANTHER" id="PTHR44281:SF2">
    <property type="entry name" value="SPINDLE ASSEMBLY ABNORMAL PROTEIN 6 HOMOLOG"/>
    <property type="match status" value="1"/>
</dbReference>
<evidence type="ECO:0000256" key="2">
    <source>
        <dbReference type="ARBA" id="ARBA00022490"/>
    </source>
</evidence>
<keyword evidence="3 6" id="KW-0175">Coiled coil</keyword>
<evidence type="ECO:0000259" key="7">
    <source>
        <dbReference type="Pfam" id="PF16531"/>
    </source>
</evidence>
<keyword evidence="4" id="KW-0206">Cytoskeleton</keyword>
<dbReference type="GO" id="GO:0005814">
    <property type="term" value="C:centriole"/>
    <property type="evidence" value="ECO:0007669"/>
    <property type="project" value="TreeGrafter"/>
</dbReference>
<dbReference type="Gene3D" id="1.20.5.340">
    <property type="match status" value="1"/>
</dbReference>
<keyword evidence="5" id="KW-0131">Cell cycle</keyword>
<evidence type="ECO:0000256" key="5">
    <source>
        <dbReference type="ARBA" id="ARBA00023306"/>
    </source>
</evidence>
<dbReference type="CDD" id="cd10142">
    <property type="entry name" value="HD_SAS6_N"/>
    <property type="match status" value="1"/>
</dbReference>
<keyword evidence="9" id="KW-1185">Reference proteome</keyword>
<dbReference type="Proteomes" id="UP000286415">
    <property type="component" value="Unassembled WGS sequence"/>
</dbReference>
<proteinExistence type="predicted"/>
<reference evidence="8 9" key="2">
    <citation type="journal article" date="2021" name="Genomics">
        <title>High-quality reference genome for Clonorchis sinensis.</title>
        <authorList>
            <person name="Young N.D."/>
            <person name="Stroehlein A.J."/>
            <person name="Kinkar L."/>
            <person name="Wang T."/>
            <person name="Sohn W.M."/>
            <person name="Chang B.C.H."/>
            <person name="Kaur P."/>
            <person name="Weisz D."/>
            <person name="Dudchenko O."/>
            <person name="Aiden E.L."/>
            <person name="Korhonen P.K."/>
            <person name="Gasser R.B."/>
        </authorList>
    </citation>
    <scope>NUCLEOTIDE SEQUENCE [LARGE SCALE GENOMIC DNA]</scope>
    <source>
        <strain evidence="8">Cs-k2</strain>
    </source>
</reference>
<dbReference type="InterPro" id="IPR032396">
    <property type="entry name" value="SAS-6_N"/>
</dbReference>
<keyword evidence="2" id="KW-0963">Cytoplasm</keyword>
<evidence type="ECO:0000256" key="3">
    <source>
        <dbReference type="ARBA" id="ARBA00023054"/>
    </source>
</evidence>
<evidence type="ECO:0000256" key="6">
    <source>
        <dbReference type="SAM" id="Coils"/>
    </source>
</evidence>
<evidence type="ECO:0000313" key="9">
    <source>
        <dbReference type="Proteomes" id="UP000286415"/>
    </source>
</evidence>
<dbReference type="EMBL" id="NIRI02000056">
    <property type="protein sequence ID" value="KAG5443439.1"/>
    <property type="molecule type" value="Genomic_DNA"/>
</dbReference>
<protein>
    <submittedName>
        <fullName evidence="8">Spindle assembly abnormal protein 6</fullName>
    </submittedName>
</protein>
<accession>A0A8T1M388</accession>
<dbReference type="PANTHER" id="PTHR44281">
    <property type="entry name" value="SPINDLE ASSEMBLY ABNORMAL PROTEIN 6 HOMOLOG"/>
    <property type="match status" value="1"/>
</dbReference>
<organism evidence="8 9">
    <name type="scientific">Clonorchis sinensis</name>
    <name type="common">Chinese liver fluke</name>
    <dbReference type="NCBI Taxonomy" id="79923"/>
    <lineage>
        <taxon>Eukaryota</taxon>
        <taxon>Metazoa</taxon>
        <taxon>Spiralia</taxon>
        <taxon>Lophotrochozoa</taxon>
        <taxon>Platyhelminthes</taxon>
        <taxon>Trematoda</taxon>
        <taxon>Digenea</taxon>
        <taxon>Opisthorchiida</taxon>
        <taxon>Opisthorchiata</taxon>
        <taxon>Opisthorchiidae</taxon>
        <taxon>Clonorchis</taxon>
    </lineage>
</organism>
<feature type="coiled-coil region" evidence="6">
    <location>
        <begin position="243"/>
        <end position="466"/>
    </location>
</feature>
<reference evidence="8 9" key="1">
    <citation type="journal article" date="2018" name="Biotechnol. Adv.">
        <title>Improved genomic resources and new bioinformatic workflow for the carcinogenic parasite Clonorchis sinensis: Biotechnological implications.</title>
        <authorList>
            <person name="Wang D."/>
            <person name="Korhonen P.K."/>
            <person name="Gasser R.B."/>
            <person name="Young N.D."/>
        </authorList>
    </citation>
    <scope>NUCLEOTIDE SEQUENCE [LARGE SCALE GENOMIC DNA]</scope>
    <source>
        <strain evidence="8">Cs-k2</strain>
    </source>
</reference>
<evidence type="ECO:0000313" key="8">
    <source>
        <dbReference type="EMBL" id="KAG5443439.1"/>
    </source>
</evidence>
<dbReference type="AlphaFoldDB" id="A0A8T1M388"/>
<evidence type="ECO:0000256" key="1">
    <source>
        <dbReference type="ARBA" id="ARBA00004300"/>
    </source>
</evidence>
<dbReference type="OrthoDB" id="49058at2759"/>
<feature type="domain" description="Spindle assembly abnormal protein 6 N-terminal" evidence="7">
    <location>
        <begin position="23"/>
        <end position="133"/>
    </location>
</feature>
<dbReference type="GO" id="GO:0007099">
    <property type="term" value="P:centriole replication"/>
    <property type="evidence" value="ECO:0007669"/>
    <property type="project" value="TreeGrafter"/>
</dbReference>
<comment type="subcellular location">
    <subcellularLocation>
        <location evidence="1">Cytoplasm</location>
        <location evidence="1">Cytoskeleton</location>
        <location evidence="1">Microtubule organizing center</location>
        <location evidence="1">Centrosome</location>
    </subcellularLocation>
</comment>
<dbReference type="Pfam" id="PF16531">
    <property type="entry name" value="SAS-6_N"/>
    <property type="match status" value="1"/>
</dbReference>
<name>A0A8T1M388_CLOSI</name>
<sequence>MSMGYYKRHLVVFEHHTTRSSRHVNVAFEPDQLVDGKALLVRLSDENDLYFLFHNRISSDDFASLKTQQGLLVDFTAFGQKVIDLLDLCLREESSSNPRYTLRFSTSNNENEGVLQIVEATNFKYLIHLSLTLRAGDDDALKSYLVTQLKALKAESQSKINNLTSTLADVSARLSECEQASASSSSEFLEYKASSKLREDNMVRTYEDRIRMLEEKMCQAEATHKNAIENEQRLSEKACEHVRQELSSKAERLLQENQELKVEQEQLHAKVKRFSNQVTVLEDQLAVQNSEITSLRSKLSSAEQTTQSKTSDITRLENRLNVLEQEVTAKDQLLSKTQALLNSEQEHKSRLQEEVQQNCRQMEKLQTSLNKETDEVSKANEIIKRLQAEVKSQHTKAKLRGQVAAEQERLLSAKDTEMQELHNEVERLKRELKESKDSVSQLTEQVKSTSAELVDAQQTIKTNENKLNTLYLVSRQLCVLSLSIHSQARKSGTQQMLLPAPITKSTPLHMDYIPRSVGPADPTAPVRSGPVTSSSLVPVTLSQHKIPLPVYVPSTLLTRTRQPCVDAAITGTSSKFYQTTRQGAAGTSGQDDTIHQQSLTSAYFPKPVGASIQR</sequence>
<evidence type="ECO:0000256" key="4">
    <source>
        <dbReference type="ARBA" id="ARBA00023212"/>
    </source>
</evidence>